<reference evidence="4 5" key="1">
    <citation type="submission" date="2024-10" db="EMBL/GenBank/DDBJ databases">
        <title>The Natural Products Discovery Center: Release of the First 8490 Sequenced Strains for Exploring Actinobacteria Biosynthetic Diversity.</title>
        <authorList>
            <person name="Kalkreuter E."/>
            <person name="Kautsar S.A."/>
            <person name="Yang D."/>
            <person name="Bader C.D."/>
            <person name="Teijaro C.N."/>
            <person name="Fluegel L."/>
            <person name="Davis C.M."/>
            <person name="Simpson J.R."/>
            <person name="Lauterbach L."/>
            <person name="Steele A.D."/>
            <person name="Gui C."/>
            <person name="Meng S."/>
            <person name="Li G."/>
            <person name="Viehrig K."/>
            <person name="Ye F."/>
            <person name="Su P."/>
            <person name="Kiefer A.F."/>
            <person name="Nichols A."/>
            <person name="Cepeda A.J."/>
            <person name="Yan W."/>
            <person name="Fan B."/>
            <person name="Jiang Y."/>
            <person name="Adhikari A."/>
            <person name="Zheng C.-J."/>
            <person name="Schuster L."/>
            <person name="Cowan T.M."/>
            <person name="Smanski M.J."/>
            <person name="Chevrette M.G."/>
            <person name="De Carvalho L.P.S."/>
            <person name="Shen B."/>
        </authorList>
    </citation>
    <scope>NUCLEOTIDE SEQUENCE [LARGE SCALE GENOMIC DNA]</scope>
    <source>
        <strain evidence="4 5">NPDC017990</strain>
    </source>
</reference>
<evidence type="ECO:0000313" key="5">
    <source>
        <dbReference type="Proteomes" id="UP001610818"/>
    </source>
</evidence>
<dbReference type="SUPFAM" id="SSF55781">
    <property type="entry name" value="GAF domain-like"/>
    <property type="match status" value="1"/>
</dbReference>
<proteinExistence type="predicted"/>
<gene>
    <name evidence="4" type="ORF">ACH4F9_19800</name>
</gene>
<keyword evidence="2" id="KW-0804">Transcription</keyword>
<accession>A0ABW7QSD8</accession>
<keyword evidence="1" id="KW-0805">Transcription regulation</keyword>
<feature type="domain" description="ANTAR" evidence="3">
    <location>
        <begin position="165"/>
        <end position="221"/>
    </location>
</feature>
<dbReference type="InterPro" id="IPR005561">
    <property type="entry name" value="ANTAR"/>
</dbReference>
<dbReference type="EMBL" id="JBIRGQ010000003">
    <property type="protein sequence ID" value="MFH8547250.1"/>
    <property type="molecule type" value="Genomic_DNA"/>
</dbReference>
<comment type="caution">
    <text evidence="4">The sequence shown here is derived from an EMBL/GenBank/DDBJ whole genome shotgun (WGS) entry which is preliminary data.</text>
</comment>
<dbReference type="SMART" id="SM01012">
    <property type="entry name" value="ANTAR"/>
    <property type="match status" value="1"/>
</dbReference>
<protein>
    <submittedName>
        <fullName evidence="4">ANTAR domain-containing protein</fullName>
    </submittedName>
</protein>
<evidence type="ECO:0000256" key="2">
    <source>
        <dbReference type="ARBA" id="ARBA00023163"/>
    </source>
</evidence>
<organism evidence="4 5">
    <name type="scientific">Streptomyces longisporoflavus</name>
    <dbReference type="NCBI Taxonomy" id="28044"/>
    <lineage>
        <taxon>Bacteria</taxon>
        <taxon>Bacillati</taxon>
        <taxon>Actinomycetota</taxon>
        <taxon>Actinomycetes</taxon>
        <taxon>Kitasatosporales</taxon>
        <taxon>Streptomycetaceae</taxon>
        <taxon>Streptomyces</taxon>
    </lineage>
</organism>
<dbReference type="InterPro" id="IPR029016">
    <property type="entry name" value="GAF-like_dom_sf"/>
</dbReference>
<dbReference type="RefSeq" id="WP_397713232.1">
    <property type="nucleotide sequence ID" value="NZ_JBIRGN010000003.1"/>
</dbReference>
<name>A0ABW7QSD8_9ACTN</name>
<dbReference type="Gene3D" id="1.10.10.10">
    <property type="entry name" value="Winged helix-like DNA-binding domain superfamily/Winged helix DNA-binding domain"/>
    <property type="match status" value="1"/>
</dbReference>
<dbReference type="InterPro" id="IPR036388">
    <property type="entry name" value="WH-like_DNA-bd_sf"/>
</dbReference>
<keyword evidence="5" id="KW-1185">Reference proteome</keyword>
<dbReference type="Proteomes" id="UP001610818">
    <property type="component" value="Unassembled WGS sequence"/>
</dbReference>
<sequence length="227" mass="24292">MDDDHAAAWRRIGAADSGVSLAAAARACAADLAVDSLGLSLVAAGELRIMGYATDEHARLLEDAQLTAGEGPCTDAYVQRTLVEEADLHQAFERWPAFTHAAAGQRMRSVTALPLATGHLCIGALDLYRAAPGLLTARHKSRAKAYARILALLAFDEHPHLLTAEHRTTQPGPQGFPPSVHLAAGVLAETEQLPPDDALARMRAHAFRHGRSLHQTADHILAHHTLD</sequence>
<evidence type="ECO:0000313" key="4">
    <source>
        <dbReference type="EMBL" id="MFH8547250.1"/>
    </source>
</evidence>
<dbReference type="Gene3D" id="3.30.450.40">
    <property type="match status" value="1"/>
</dbReference>
<evidence type="ECO:0000259" key="3">
    <source>
        <dbReference type="SMART" id="SM01012"/>
    </source>
</evidence>
<evidence type="ECO:0000256" key="1">
    <source>
        <dbReference type="ARBA" id="ARBA00023015"/>
    </source>
</evidence>